<dbReference type="RefSeq" id="WP_425551898.1">
    <property type="nucleotide sequence ID" value="NZ_BAAANY010000005.1"/>
</dbReference>
<dbReference type="Gene3D" id="1.10.357.10">
    <property type="entry name" value="Tetracycline Repressor, domain 2"/>
    <property type="match status" value="1"/>
</dbReference>
<feature type="domain" description="HTH tetR-type" evidence="4">
    <location>
        <begin position="3"/>
        <end position="63"/>
    </location>
</feature>
<evidence type="ECO:0000313" key="5">
    <source>
        <dbReference type="EMBL" id="GAA1667197.1"/>
    </source>
</evidence>
<dbReference type="InterPro" id="IPR050109">
    <property type="entry name" value="HTH-type_TetR-like_transc_reg"/>
</dbReference>
<dbReference type="SUPFAM" id="SSF46689">
    <property type="entry name" value="Homeodomain-like"/>
    <property type="match status" value="1"/>
</dbReference>
<protein>
    <recommendedName>
        <fullName evidence="4">HTH tetR-type domain-containing protein</fullName>
    </recommendedName>
</protein>
<evidence type="ECO:0000256" key="2">
    <source>
        <dbReference type="PROSITE-ProRule" id="PRU00335"/>
    </source>
</evidence>
<reference evidence="5 6" key="1">
    <citation type="journal article" date="2019" name="Int. J. Syst. Evol. Microbiol.">
        <title>The Global Catalogue of Microorganisms (GCM) 10K type strain sequencing project: providing services to taxonomists for standard genome sequencing and annotation.</title>
        <authorList>
            <consortium name="The Broad Institute Genomics Platform"/>
            <consortium name="The Broad Institute Genome Sequencing Center for Infectious Disease"/>
            <person name="Wu L."/>
            <person name="Ma J."/>
        </authorList>
    </citation>
    <scope>NUCLEOTIDE SEQUENCE [LARGE SCALE GENOMIC DNA]</scope>
    <source>
        <strain evidence="5 6">JCM 14718</strain>
    </source>
</reference>
<feature type="region of interest" description="Disordered" evidence="3">
    <location>
        <begin position="77"/>
        <end position="130"/>
    </location>
</feature>
<keyword evidence="6" id="KW-1185">Reference proteome</keyword>
<comment type="caution">
    <text evidence="5">The sequence shown here is derived from an EMBL/GenBank/DDBJ whole genome shotgun (WGS) entry which is preliminary data.</text>
</comment>
<organism evidence="5 6">
    <name type="scientific">Fodinicola feengrottensis</name>
    <dbReference type="NCBI Taxonomy" id="435914"/>
    <lineage>
        <taxon>Bacteria</taxon>
        <taxon>Bacillati</taxon>
        <taxon>Actinomycetota</taxon>
        <taxon>Actinomycetes</taxon>
        <taxon>Mycobacteriales</taxon>
        <taxon>Fodinicola</taxon>
    </lineage>
</organism>
<feature type="DNA-binding region" description="H-T-H motif" evidence="2">
    <location>
        <begin position="26"/>
        <end position="45"/>
    </location>
</feature>
<dbReference type="PROSITE" id="PS50977">
    <property type="entry name" value="HTH_TETR_2"/>
    <property type="match status" value="1"/>
</dbReference>
<gene>
    <name evidence="5" type="ORF">GCM10009765_15850</name>
</gene>
<dbReference type="PANTHER" id="PTHR30055:SF220">
    <property type="entry name" value="TETR-FAMILY REGULATORY PROTEIN"/>
    <property type="match status" value="1"/>
</dbReference>
<evidence type="ECO:0000256" key="1">
    <source>
        <dbReference type="ARBA" id="ARBA00023125"/>
    </source>
</evidence>
<keyword evidence="1 2" id="KW-0238">DNA-binding</keyword>
<name>A0ABN2G8N9_9ACTN</name>
<proteinExistence type="predicted"/>
<dbReference type="EMBL" id="BAAANY010000005">
    <property type="protein sequence ID" value="GAA1667197.1"/>
    <property type="molecule type" value="Genomic_DNA"/>
</dbReference>
<dbReference type="InterPro" id="IPR001647">
    <property type="entry name" value="HTH_TetR"/>
</dbReference>
<dbReference type="Pfam" id="PF00440">
    <property type="entry name" value="TetR_N"/>
    <property type="match status" value="1"/>
</dbReference>
<evidence type="ECO:0000256" key="3">
    <source>
        <dbReference type="SAM" id="MobiDB-lite"/>
    </source>
</evidence>
<evidence type="ECO:0000313" key="6">
    <source>
        <dbReference type="Proteomes" id="UP001500618"/>
    </source>
</evidence>
<dbReference type="Proteomes" id="UP001500618">
    <property type="component" value="Unassembled WGS sequence"/>
</dbReference>
<accession>A0ABN2G8N9</accession>
<dbReference type="InterPro" id="IPR009057">
    <property type="entry name" value="Homeodomain-like_sf"/>
</dbReference>
<dbReference type="PANTHER" id="PTHR30055">
    <property type="entry name" value="HTH-TYPE TRANSCRIPTIONAL REGULATOR RUTR"/>
    <property type="match status" value="1"/>
</dbReference>
<sequence length="130" mass="13888">MAVNTCDALVEAAAKLLDGGGVAAATLREVGHRAGVSHNAPYRHFPDKEALLAAVAARELTNRNAVDCSMINYKLSARTAPHVTPAPPEPFRRGTPVECGTKPHTRRRERENSPLSAQKTRPAEPSSGRA</sequence>
<evidence type="ECO:0000259" key="4">
    <source>
        <dbReference type="PROSITE" id="PS50977"/>
    </source>
</evidence>
<dbReference type="PRINTS" id="PR00455">
    <property type="entry name" value="HTHTETR"/>
</dbReference>